<sequence>MEAKEGAFRGFNGAELFYRKVSKPEAAAKGAIIAVHGHGDHSGGLQNICDKLAENGYIVYAFDMRGHGRSPGIRGFIRTWDEYIGDLHAFREMAAADAPGLPLFIVAHSLGGVVVLDYAMQRGQGVSGLLLIAPAISYEATLFEKMLIACLGKLKPDFTKQQTGNADLLTQDPDILARLTSDPLRHNTVTPGLGFGLMRAVARITNGAHSIRTPLLLQYGLADKITPPAKLRQFFQAVGSADKQQYEYDAMRHRPFDDVGREHFMAHMLSWLDRHIST</sequence>
<evidence type="ECO:0000313" key="3">
    <source>
        <dbReference type="Proteomes" id="UP000031967"/>
    </source>
</evidence>
<accession>A0ABR5ACL7</accession>
<dbReference type="EMBL" id="JXAK01000051">
    <property type="protein sequence ID" value="KIL38801.1"/>
    <property type="molecule type" value="Genomic_DNA"/>
</dbReference>
<dbReference type="Proteomes" id="UP000031967">
    <property type="component" value="Unassembled WGS sequence"/>
</dbReference>
<proteinExistence type="predicted"/>
<organism evidence="2 3">
    <name type="scientific">Gordoniibacillus kamchatkensis</name>
    <dbReference type="NCBI Taxonomy" id="1590651"/>
    <lineage>
        <taxon>Bacteria</taxon>
        <taxon>Bacillati</taxon>
        <taxon>Bacillota</taxon>
        <taxon>Bacilli</taxon>
        <taxon>Bacillales</taxon>
        <taxon>Paenibacillaceae</taxon>
        <taxon>Gordoniibacillus</taxon>
    </lineage>
</organism>
<comment type="caution">
    <text evidence="2">The sequence shown here is derived from an EMBL/GenBank/DDBJ whole genome shotgun (WGS) entry which is preliminary data.</text>
</comment>
<dbReference type="RefSeq" id="WP_041050481.1">
    <property type="nucleotide sequence ID" value="NZ_JXAK01000051.1"/>
</dbReference>
<dbReference type="InterPro" id="IPR051044">
    <property type="entry name" value="MAG_DAG_Lipase"/>
</dbReference>
<dbReference type="Pfam" id="PF12146">
    <property type="entry name" value="Hydrolase_4"/>
    <property type="match status" value="1"/>
</dbReference>
<feature type="domain" description="Serine aminopeptidase S33" evidence="1">
    <location>
        <begin position="27"/>
        <end position="257"/>
    </location>
</feature>
<dbReference type="SUPFAM" id="SSF53474">
    <property type="entry name" value="alpha/beta-Hydrolases"/>
    <property type="match status" value="1"/>
</dbReference>
<gene>
    <name evidence="2" type="ORF">SD70_24275</name>
</gene>
<dbReference type="InterPro" id="IPR029058">
    <property type="entry name" value="AB_hydrolase_fold"/>
</dbReference>
<dbReference type="PANTHER" id="PTHR11614">
    <property type="entry name" value="PHOSPHOLIPASE-RELATED"/>
    <property type="match status" value="1"/>
</dbReference>
<dbReference type="Gene3D" id="3.40.50.1820">
    <property type="entry name" value="alpha/beta hydrolase"/>
    <property type="match status" value="1"/>
</dbReference>
<keyword evidence="3" id="KW-1185">Reference proteome</keyword>
<name>A0ABR5ACL7_9BACL</name>
<evidence type="ECO:0000313" key="2">
    <source>
        <dbReference type="EMBL" id="KIL38801.1"/>
    </source>
</evidence>
<protein>
    <recommendedName>
        <fullName evidence="1">Serine aminopeptidase S33 domain-containing protein</fullName>
    </recommendedName>
</protein>
<evidence type="ECO:0000259" key="1">
    <source>
        <dbReference type="Pfam" id="PF12146"/>
    </source>
</evidence>
<reference evidence="2 3" key="1">
    <citation type="submission" date="2014-12" db="EMBL/GenBank/DDBJ databases">
        <title>Draft genome sequence of Paenibacillus kamchatkensis strain B-2647.</title>
        <authorList>
            <person name="Karlyshev A.V."/>
            <person name="Kudryashova E.B."/>
        </authorList>
    </citation>
    <scope>NUCLEOTIDE SEQUENCE [LARGE SCALE GENOMIC DNA]</scope>
    <source>
        <strain evidence="2 3">VKM B-2647</strain>
    </source>
</reference>
<dbReference type="PRINTS" id="PR00111">
    <property type="entry name" value="ABHYDROLASE"/>
</dbReference>
<dbReference type="InterPro" id="IPR022742">
    <property type="entry name" value="Hydrolase_4"/>
</dbReference>
<dbReference type="InterPro" id="IPR000073">
    <property type="entry name" value="AB_hydrolase_1"/>
</dbReference>